<accession>A0A934KCT4</accession>
<proteinExistence type="predicted"/>
<dbReference type="EMBL" id="JAEKNR010000229">
    <property type="protein sequence ID" value="MBJ7600931.1"/>
    <property type="molecule type" value="Genomic_DNA"/>
</dbReference>
<sequence>MTDDVKSIELGNLLLRGLHHGYLDLMSEVRGVDGAMAAEVVAVTGWSVRDHVAHVGAWEAVELARTEGRPGLREHLNVVWEAAWRRRRAESLGEALEAFIRVHQRLISVLTETPDAVLRRRWHPAYPDTLAANIARNTYRHYAEHLSLLRRAAGSPAPQHRRGS</sequence>
<dbReference type="SUPFAM" id="SSF109854">
    <property type="entry name" value="DinB/YfiT-like putative metalloenzymes"/>
    <property type="match status" value="1"/>
</dbReference>
<comment type="caution">
    <text evidence="2">The sequence shown here is derived from an EMBL/GenBank/DDBJ whole genome shotgun (WGS) entry which is preliminary data.</text>
</comment>
<organism evidence="2 3">
    <name type="scientific">Candidatus Nephthysia bennettiae</name>
    <dbReference type="NCBI Taxonomy" id="3127016"/>
    <lineage>
        <taxon>Bacteria</taxon>
        <taxon>Bacillati</taxon>
        <taxon>Candidatus Dormiibacterota</taxon>
        <taxon>Candidatus Dormibacteria</taxon>
        <taxon>Candidatus Dormibacterales</taxon>
        <taxon>Candidatus Dormibacteraceae</taxon>
        <taxon>Candidatus Nephthysia</taxon>
    </lineage>
</organism>
<dbReference type="AlphaFoldDB" id="A0A934KCT4"/>
<dbReference type="InterPro" id="IPR024775">
    <property type="entry name" value="DinB-like"/>
</dbReference>
<feature type="domain" description="DinB-like" evidence="1">
    <location>
        <begin position="44"/>
        <end position="146"/>
    </location>
</feature>
<dbReference type="Proteomes" id="UP000612893">
    <property type="component" value="Unassembled WGS sequence"/>
</dbReference>
<name>A0A934KCT4_9BACT</name>
<dbReference type="Gene3D" id="1.20.120.450">
    <property type="entry name" value="dinb family like domain"/>
    <property type="match status" value="1"/>
</dbReference>
<dbReference type="RefSeq" id="WP_338204920.1">
    <property type="nucleotide sequence ID" value="NZ_JAEKNR010000229.1"/>
</dbReference>
<protein>
    <submittedName>
        <fullName evidence="2">DinB family protein</fullName>
    </submittedName>
</protein>
<dbReference type="Pfam" id="PF12867">
    <property type="entry name" value="DinB_2"/>
    <property type="match status" value="1"/>
</dbReference>
<dbReference type="InterPro" id="IPR034660">
    <property type="entry name" value="DinB/YfiT-like"/>
</dbReference>
<evidence type="ECO:0000313" key="3">
    <source>
        <dbReference type="Proteomes" id="UP000612893"/>
    </source>
</evidence>
<reference evidence="2" key="1">
    <citation type="submission" date="2020-10" db="EMBL/GenBank/DDBJ databases">
        <title>Ca. Dormibacterota MAGs.</title>
        <authorList>
            <person name="Montgomery K."/>
        </authorList>
    </citation>
    <scope>NUCLEOTIDE SEQUENCE [LARGE SCALE GENOMIC DNA]</scope>
    <source>
        <strain evidence="2">SC8812_S17_10</strain>
    </source>
</reference>
<evidence type="ECO:0000259" key="1">
    <source>
        <dbReference type="Pfam" id="PF12867"/>
    </source>
</evidence>
<evidence type="ECO:0000313" key="2">
    <source>
        <dbReference type="EMBL" id="MBJ7600931.1"/>
    </source>
</evidence>
<gene>
    <name evidence="2" type="ORF">JF922_23040</name>
</gene>
<keyword evidence="3" id="KW-1185">Reference proteome</keyword>